<accession>A0AAN8GQR0</accession>
<dbReference type="GO" id="GO:0007156">
    <property type="term" value="P:homophilic cell adhesion via plasma membrane adhesion molecules"/>
    <property type="evidence" value="ECO:0007669"/>
    <property type="project" value="InterPro"/>
</dbReference>
<protein>
    <recommendedName>
        <fullName evidence="9">Cadherin Y-type LIR-motif domain-containing protein</fullName>
    </recommendedName>
</protein>
<dbReference type="AlphaFoldDB" id="A0AAN8GQR0"/>
<keyword evidence="4" id="KW-0106">Calcium</keyword>
<comment type="function">
    <text evidence="7">Cadherins are calcium-dependent cell adhesion proteins.</text>
</comment>
<name>A0AAN8GQR0_9TELE</name>
<evidence type="ECO:0000313" key="10">
    <source>
        <dbReference type="EMBL" id="KAK5888379.1"/>
    </source>
</evidence>
<evidence type="ECO:0000256" key="4">
    <source>
        <dbReference type="ARBA" id="ARBA00022837"/>
    </source>
</evidence>
<dbReference type="Pfam" id="PF01049">
    <property type="entry name" value="CADH_Y-type_LIR"/>
    <property type="match status" value="1"/>
</dbReference>
<evidence type="ECO:0000256" key="2">
    <source>
        <dbReference type="ARBA" id="ARBA00022692"/>
    </source>
</evidence>
<proteinExistence type="predicted"/>
<evidence type="ECO:0000259" key="9">
    <source>
        <dbReference type="Pfam" id="PF01049"/>
    </source>
</evidence>
<dbReference type="GO" id="GO:0005509">
    <property type="term" value="F:calcium ion binding"/>
    <property type="evidence" value="ECO:0007669"/>
    <property type="project" value="InterPro"/>
</dbReference>
<keyword evidence="11" id="KW-1185">Reference proteome</keyword>
<dbReference type="GO" id="GO:0044331">
    <property type="term" value="P:cell-cell adhesion mediated by cadherin"/>
    <property type="evidence" value="ECO:0007669"/>
    <property type="project" value="TreeGrafter"/>
</dbReference>
<evidence type="ECO:0000256" key="5">
    <source>
        <dbReference type="ARBA" id="ARBA00022989"/>
    </source>
</evidence>
<dbReference type="GO" id="GO:0016477">
    <property type="term" value="P:cell migration"/>
    <property type="evidence" value="ECO:0007669"/>
    <property type="project" value="TreeGrafter"/>
</dbReference>
<reference evidence="10 11" key="1">
    <citation type="journal article" date="2023" name="Mol. Biol. Evol.">
        <title>Genomics of Secondarily Temperate Adaptation in the Only Non-Antarctic Icefish.</title>
        <authorList>
            <person name="Rivera-Colon A.G."/>
            <person name="Rayamajhi N."/>
            <person name="Minhas B.F."/>
            <person name="Madrigal G."/>
            <person name="Bilyk K.T."/>
            <person name="Yoon V."/>
            <person name="Hune M."/>
            <person name="Gregory S."/>
            <person name="Cheng C.H.C."/>
            <person name="Catchen J.M."/>
        </authorList>
    </citation>
    <scope>NUCLEOTIDE SEQUENCE [LARGE SCALE GENOMIC DNA]</scope>
    <source>
        <strain evidence="10">JC2023a</strain>
    </source>
</reference>
<dbReference type="GO" id="GO:0016342">
    <property type="term" value="C:catenin complex"/>
    <property type="evidence" value="ECO:0007669"/>
    <property type="project" value="TreeGrafter"/>
</dbReference>
<comment type="caution">
    <text evidence="10">The sequence shown here is derived from an EMBL/GenBank/DDBJ whole genome shotgun (WGS) entry which is preliminary data.</text>
</comment>
<keyword evidence="3" id="KW-0677">Repeat</keyword>
<feature type="compositionally biased region" description="Acidic residues" evidence="8">
    <location>
        <begin position="42"/>
        <end position="59"/>
    </location>
</feature>
<evidence type="ECO:0000256" key="3">
    <source>
        <dbReference type="ARBA" id="ARBA00022737"/>
    </source>
</evidence>
<dbReference type="GO" id="GO:0045296">
    <property type="term" value="F:cadherin binding"/>
    <property type="evidence" value="ECO:0007669"/>
    <property type="project" value="TreeGrafter"/>
</dbReference>
<keyword evidence="2" id="KW-0812">Transmembrane</keyword>
<sequence>MTTRGGGEEDTEAFDIAALRNPQNSETRRKFHSYHGYRSSPYEEDEPEEDRLEEMEEDEDGVLVLRRGTAQEVDYGNYEAGPETPWFVLDCVPQEISQSAPSLLLQGQDIIQQILEQKVVQADSDTRGPPYDSLQTYAYEGRGSLTGSVSSLGLTGAMPELNYAFLEEWESDGQRLEHMVGEQLGTDPPNTD</sequence>
<dbReference type="GO" id="GO:0005912">
    <property type="term" value="C:adherens junction"/>
    <property type="evidence" value="ECO:0007669"/>
    <property type="project" value="TreeGrafter"/>
</dbReference>
<feature type="domain" description="Cadherin Y-type LIR-motif" evidence="9">
    <location>
        <begin position="122"/>
        <end position="179"/>
    </location>
</feature>
<dbReference type="GO" id="GO:0000902">
    <property type="term" value="P:cell morphogenesis"/>
    <property type="evidence" value="ECO:0007669"/>
    <property type="project" value="TreeGrafter"/>
</dbReference>
<dbReference type="Proteomes" id="UP001335648">
    <property type="component" value="Unassembled WGS sequence"/>
</dbReference>
<evidence type="ECO:0000313" key="11">
    <source>
        <dbReference type="Proteomes" id="UP001335648"/>
    </source>
</evidence>
<dbReference type="GO" id="GO:0007043">
    <property type="term" value="P:cell-cell junction assembly"/>
    <property type="evidence" value="ECO:0007669"/>
    <property type="project" value="TreeGrafter"/>
</dbReference>
<dbReference type="PANTHER" id="PTHR24027">
    <property type="entry name" value="CADHERIN-23"/>
    <property type="match status" value="1"/>
</dbReference>
<keyword evidence="5" id="KW-1133">Transmembrane helix</keyword>
<dbReference type="InterPro" id="IPR027397">
    <property type="entry name" value="Catenin-bd_sf"/>
</dbReference>
<dbReference type="InterPro" id="IPR039808">
    <property type="entry name" value="Cadherin"/>
</dbReference>
<dbReference type="Gene3D" id="4.10.900.10">
    <property type="entry name" value="TCF3-CBD (Catenin binding domain)"/>
    <property type="match status" value="1"/>
</dbReference>
<evidence type="ECO:0000256" key="6">
    <source>
        <dbReference type="ARBA" id="ARBA00023136"/>
    </source>
</evidence>
<feature type="region of interest" description="Disordered" evidence="8">
    <location>
        <begin position="1"/>
        <end position="59"/>
    </location>
</feature>
<evidence type="ECO:0000256" key="8">
    <source>
        <dbReference type="SAM" id="MobiDB-lite"/>
    </source>
</evidence>
<dbReference type="PANTHER" id="PTHR24027:SF106">
    <property type="entry name" value="CADHERIN-18"/>
    <property type="match status" value="1"/>
</dbReference>
<dbReference type="EMBL" id="JAULUE010002057">
    <property type="protein sequence ID" value="KAK5888379.1"/>
    <property type="molecule type" value="Genomic_DNA"/>
</dbReference>
<dbReference type="GO" id="GO:0016339">
    <property type="term" value="P:calcium-dependent cell-cell adhesion via plasma membrane cell adhesion molecules"/>
    <property type="evidence" value="ECO:0007669"/>
    <property type="project" value="TreeGrafter"/>
</dbReference>
<organism evidence="10 11">
    <name type="scientific">Champsocephalus esox</name>
    <name type="common">pike icefish</name>
    <dbReference type="NCBI Taxonomy" id="159716"/>
    <lineage>
        <taxon>Eukaryota</taxon>
        <taxon>Metazoa</taxon>
        <taxon>Chordata</taxon>
        <taxon>Craniata</taxon>
        <taxon>Vertebrata</taxon>
        <taxon>Euteleostomi</taxon>
        <taxon>Actinopterygii</taxon>
        <taxon>Neopterygii</taxon>
        <taxon>Teleostei</taxon>
        <taxon>Neoteleostei</taxon>
        <taxon>Acanthomorphata</taxon>
        <taxon>Eupercaria</taxon>
        <taxon>Perciformes</taxon>
        <taxon>Notothenioidei</taxon>
        <taxon>Channichthyidae</taxon>
        <taxon>Champsocephalus</taxon>
    </lineage>
</organism>
<dbReference type="GO" id="GO:0002009">
    <property type="term" value="P:morphogenesis of an epithelium"/>
    <property type="evidence" value="ECO:0007669"/>
    <property type="project" value="UniProtKB-ARBA"/>
</dbReference>
<comment type="subcellular location">
    <subcellularLocation>
        <location evidence="1">Cell membrane</location>
        <topology evidence="1">Single-pass type I membrane protein</topology>
    </subcellularLocation>
</comment>
<dbReference type="InterPro" id="IPR000233">
    <property type="entry name" value="Cadherin_Y-type_LIR"/>
</dbReference>
<gene>
    <name evidence="10" type="ORF">CesoFtcFv8_014478</name>
</gene>
<evidence type="ECO:0000256" key="7">
    <source>
        <dbReference type="RuleBase" id="RU004357"/>
    </source>
</evidence>
<evidence type="ECO:0000256" key="1">
    <source>
        <dbReference type="ARBA" id="ARBA00004251"/>
    </source>
</evidence>
<dbReference type="GO" id="GO:0008013">
    <property type="term" value="F:beta-catenin binding"/>
    <property type="evidence" value="ECO:0007669"/>
    <property type="project" value="TreeGrafter"/>
</dbReference>
<keyword evidence="6" id="KW-0472">Membrane</keyword>
<dbReference type="GO" id="GO:0034332">
    <property type="term" value="P:adherens junction organization"/>
    <property type="evidence" value="ECO:0007669"/>
    <property type="project" value="TreeGrafter"/>
</dbReference>